<dbReference type="SUPFAM" id="SSF54427">
    <property type="entry name" value="NTF2-like"/>
    <property type="match status" value="1"/>
</dbReference>
<gene>
    <name evidence="2" type="ORF">MiSe_44190</name>
</gene>
<sequence length="120" mass="13918">MNEQDAINLAQNWLDDWNRHDLDAILSHYAEDIEFTSPFIVQLMNDSRGKIQGKSALREYFAKGLAAYPELRFELEQILVGVDSIVIYYRSIKNLLAAEWMLINEEGLVVSVRSHYSLRL</sequence>
<dbReference type="Gene3D" id="3.10.450.50">
    <property type="match status" value="1"/>
</dbReference>
<proteinExistence type="predicted"/>
<evidence type="ECO:0000313" key="3">
    <source>
        <dbReference type="Proteomes" id="UP001050975"/>
    </source>
</evidence>
<dbReference type="EMBL" id="BLAY01000070">
    <property type="protein sequence ID" value="GET39648.1"/>
    <property type="molecule type" value="Genomic_DNA"/>
</dbReference>
<dbReference type="InterPro" id="IPR032710">
    <property type="entry name" value="NTF2-like_dom_sf"/>
</dbReference>
<name>A0AAV3XBS7_9CYAN</name>
<evidence type="ECO:0000313" key="2">
    <source>
        <dbReference type="EMBL" id="GET39648.1"/>
    </source>
</evidence>
<keyword evidence="3" id="KW-1185">Reference proteome</keyword>
<reference evidence="2" key="1">
    <citation type="submission" date="2019-10" db="EMBL/GenBank/DDBJ databases">
        <title>Draft genome sequece of Microseira wollei NIES-4236.</title>
        <authorList>
            <person name="Yamaguchi H."/>
            <person name="Suzuki S."/>
            <person name="Kawachi M."/>
        </authorList>
    </citation>
    <scope>NUCLEOTIDE SEQUENCE</scope>
    <source>
        <strain evidence="2">NIES-4236</strain>
    </source>
</reference>
<accession>A0AAV3XBS7</accession>
<organism evidence="2 3">
    <name type="scientific">Microseira wollei NIES-4236</name>
    <dbReference type="NCBI Taxonomy" id="2530354"/>
    <lineage>
        <taxon>Bacteria</taxon>
        <taxon>Bacillati</taxon>
        <taxon>Cyanobacteriota</taxon>
        <taxon>Cyanophyceae</taxon>
        <taxon>Oscillatoriophycideae</taxon>
        <taxon>Aerosakkonematales</taxon>
        <taxon>Aerosakkonemataceae</taxon>
        <taxon>Microseira</taxon>
    </lineage>
</organism>
<dbReference type="Proteomes" id="UP001050975">
    <property type="component" value="Unassembled WGS sequence"/>
</dbReference>
<dbReference type="InterPro" id="IPR037401">
    <property type="entry name" value="SnoaL-like"/>
</dbReference>
<comment type="caution">
    <text evidence="2">The sequence shown here is derived from an EMBL/GenBank/DDBJ whole genome shotgun (WGS) entry which is preliminary data.</text>
</comment>
<protein>
    <recommendedName>
        <fullName evidence="1">SnoaL-like domain-containing protein</fullName>
    </recommendedName>
</protein>
<feature type="domain" description="SnoaL-like" evidence="1">
    <location>
        <begin position="11"/>
        <end position="91"/>
    </location>
</feature>
<evidence type="ECO:0000259" key="1">
    <source>
        <dbReference type="Pfam" id="PF12680"/>
    </source>
</evidence>
<dbReference type="RefSeq" id="WP_226585117.1">
    <property type="nucleotide sequence ID" value="NZ_BLAY01000070.1"/>
</dbReference>
<dbReference type="AlphaFoldDB" id="A0AAV3XBS7"/>
<dbReference type="Pfam" id="PF12680">
    <property type="entry name" value="SnoaL_2"/>
    <property type="match status" value="1"/>
</dbReference>